<dbReference type="Proteomes" id="UP000664859">
    <property type="component" value="Unassembled WGS sequence"/>
</dbReference>
<protein>
    <recommendedName>
        <fullName evidence="3">Leucine-rich repeat domain-containing protein</fullName>
    </recommendedName>
</protein>
<evidence type="ECO:0000313" key="2">
    <source>
        <dbReference type="Proteomes" id="UP000664859"/>
    </source>
</evidence>
<sequence>MLPAGLRVLDLWGDFDQPLGDLPPDLHVLQLGAYEHPLPQLPDTLETLVLDGCTCHIAALPASLRSLSVYWQPPFHAPRLPLRAAAWPARLERLVYWAKTESGSARLTSIEHLPPTLTQVELNGCEVHARLPHELREVRLGRAFRQALDLTLSGAARVVVNEDRFVYA</sequence>
<keyword evidence="2" id="KW-1185">Reference proteome</keyword>
<accession>A0A835YTU1</accession>
<dbReference type="EMBL" id="JAFCMP010000335">
    <property type="protein sequence ID" value="KAG5181176.1"/>
    <property type="molecule type" value="Genomic_DNA"/>
</dbReference>
<reference evidence="1" key="1">
    <citation type="submission" date="2021-02" db="EMBL/GenBank/DDBJ databases">
        <title>First Annotated Genome of the Yellow-green Alga Tribonema minus.</title>
        <authorList>
            <person name="Mahan K.M."/>
        </authorList>
    </citation>
    <scope>NUCLEOTIDE SEQUENCE</scope>
    <source>
        <strain evidence="1">UTEX B ZZ1240</strain>
    </source>
</reference>
<comment type="caution">
    <text evidence="1">The sequence shown here is derived from an EMBL/GenBank/DDBJ whole genome shotgun (WGS) entry which is preliminary data.</text>
</comment>
<evidence type="ECO:0008006" key="3">
    <source>
        <dbReference type="Google" id="ProtNLM"/>
    </source>
</evidence>
<gene>
    <name evidence="1" type="ORF">JKP88DRAFT_322344</name>
</gene>
<dbReference type="AlphaFoldDB" id="A0A835YTU1"/>
<dbReference type="InterPro" id="IPR032675">
    <property type="entry name" value="LRR_dom_sf"/>
</dbReference>
<organism evidence="1 2">
    <name type="scientific">Tribonema minus</name>
    <dbReference type="NCBI Taxonomy" id="303371"/>
    <lineage>
        <taxon>Eukaryota</taxon>
        <taxon>Sar</taxon>
        <taxon>Stramenopiles</taxon>
        <taxon>Ochrophyta</taxon>
        <taxon>PX clade</taxon>
        <taxon>Xanthophyceae</taxon>
        <taxon>Tribonematales</taxon>
        <taxon>Tribonemataceae</taxon>
        <taxon>Tribonema</taxon>
    </lineage>
</organism>
<proteinExistence type="predicted"/>
<evidence type="ECO:0000313" key="1">
    <source>
        <dbReference type="EMBL" id="KAG5181176.1"/>
    </source>
</evidence>
<dbReference type="Gene3D" id="3.80.10.10">
    <property type="entry name" value="Ribonuclease Inhibitor"/>
    <property type="match status" value="1"/>
</dbReference>
<name>A0A835YTU1_9STRA</name>